<dbReference type="Pfam" id="PF04233">
    <property type="entry name" value="Phage_Mu_F"/>
    <property type="match status" value="1"/>
</dbReference>
<gene>
    <name evidence="2" type="ORF">LZ480_07680</name>
</gene>
<comment type="caution">
    <text evidence="2">The sequence shown here is derived from an EMBL/GenBank/DDBJ whole genome shotgun (WGS) entry which is preliminary data.</text>
</comment>
<evidence type="ECO:0000313" key="3">
    <source>
        <dbReference type="Proteomes" id="UP001316087"/>
    </source>
</evidence>
<name>A0ABS9UBQ7_9BACL</name>
<dbReference type="RefSeq" id="WP_241368826.1">
    <property type="nucleotide sequence ID" value="NZ_JAKZFC010000002.1"/>
</dbReference>
<dbReference type="EMBL" id="JAKZFC010000002">
    <property type="protein sequence ID" value="MCH7321772.1"/>
    <property type="molecule type" value="Genomic_DNA"/>
</dbReference>
<accession>A0ABS9UBQ7</accession>
<reference evidence="2 3" key="1">
    <citation type="submission" date="2022-03" db="EMBL/GenBank/DDBJ databases">
        <authorList>
            <person name="Jo J.-H."/>
            <person name="Im W.-T."/>
        </authorList>
    </citation>
    <scope>NUCLEOTIDE SEQUENCE [LARGE SCALE GENOMIC DNA]</scope>
    <source>
        <strain evidence="2 3">MA9</strain>
    </source>
</reference>
<dbReference type="NCBIfam" id="TIGR01641">
    <property type="entry name" value="phageSPP1_gp7"/>
    <property type="match status" value="1"/>
</dbReference>
<protein>
    <submittedName>
        <fullName evidence="2">Minor capsid protein</fullName>
    </submittedName>
</protein>
<sequence>MSKKSRNYWRLRFEALEDAQHKRSIFYYADLEKAYIKTINELEKDILKWYSRFATNNEISLDEAKRLLKSDELREFQWTVKEYIEYGKKNALNQQWMKQLENASSRVHISRLEGLRIQLQQHVERLYGDQIEGFERLMKEVYQEQYYHTAFEVQKAFNVGFTFQKLDEARLTKIISKPWTADNLTFSAKIWRDRGLLIDTLHKELLLSIAKGESPHRLISVIQKKMNTSRSNASRLVLTEQAFFSASASKDAYGELDVEQYEIIATLDHKTSEICQSLDGKIFKQSDFEPGVTANPFHPRCRSTTAPYFEDDYGTRIARDLEGKTYYVPSDMKYEEWYQTQVDKHGEQKIAIAKKKESNKISDKLQFDKMKEIIGKQGPNSLDAFQNLKYNNSQEWNLLNDYKKSRENNMISPFTSFDDYILYKNRINNELIGITTPDGTLIKAQSKHFIERVFGTNVDPHTKRARNGVSLEEIKEALLNGNVKERANQSKLYVGNTCEVSVNPETGNLIQVNPISSRRRQSETQKRGL</sequence>
<dbReference type="InterPro" id="IPR006528">
    <property type="entry name" value="Phage_head_morphogenesis_dom"/>
</dbReference>
<dbReference type="Proteomes" id="UP001316087">
    <property type="component" value="Unassembled WGS sequence"/>
</dbReference>
<organism evidence="2 3">
    <name type="scientific">Solibacillus palustris</name>
    <dbReference type="NCBI Taxonomy" id="2908203"/>
    <lineage>
        <taxon>Bacteria</taxon>
        <taxon>Bacillati</taxon>
        <taxon>Bacillota</taxon>
        <taxon>Bacilli</taxon>
        <taxon>Bacillales</taxon>
        <taxon>Caryophanaceae</taxon>
        <taxon>Solibacillus</taxon>
    </lineage>
</organism>
<feature type="domain" description="Phage head morphogenesis" evidence="1">
    <location>
        <begin position="200"/>
        <end position="305"/>
    </location>
</feature>
<evidence type="ECO:0000313" key="2">
    <source>
        <dbReference type="EMBL" id="MCH7321772.1"/>
    </source>
</evidence>
<keyword evidence="3" id="KW-1185">Reference proteome</keyword>
<proteinExistence type="predicted"/>
<evidence type="ECO:0000259" key="1">
    <source>
        <dbReference type="Pfam" id="PF04233"/>
    </source>
</evidence>